<feature type="repeat" description="ANK" evidence="2">
    <location>
        <begin position="747"/>
        <end position="779"/>
    </location>
</feature>
<dbReference type="Gene3D" id="1.25.40.20">
    <property type="entry name" value="Ankyrin repeat-containing domain"/>
    <property type="match status" value="3"/>
</dbReference>
<feature type="repeat" description="ANK" evidence="2">
    <location>
        <begin position="860"/>
        <end position="894"/>
    </location>
</feature>
<sequence length="1150" mass="129631">MNIGVGVGDFIKILELVIQARKRFVDAPHQYDAISKDLRNFSNVVQDIDVLLSGWEPEIKQRESLKSISDDSICLLHDLLARLDKYRELGSSSTSMAQCAKKAWKRLNWDQDDVQDFRGRLSLNLELLNGIERQLYSQRSCRIEQDIHHLTERFNQKERYEILNWIGTVDHGSHQSILFDQHEDGTGEWFLGSEEVQKWIKIKDRMLFCPGLPGAGKTVLAAIAIHHLQSLFGNDSNIGIAYHYCDFGHRYNETDNLILSSILKQLVQCSGSLPDAMSTLYSKHKDKGTRPSLREIASALKTVACLHSRIFIVIDGLDECLVWRDVMAQLRGLQGANILATSRAIPDIANDPVLKGSSILEVHARGTDVRKYLNRNMSKLSRFVMRDQQLQEDICNAILGASGGMFLLARLHLNSLEGKLSVGTLRDALAALPTGALAYDEAYDDAMKRIESQHRERTAIAKDVLAWLTFAKRPLRVEELRTAVIVQETDSHLDEERLMDIEDMVSVCAGLVEIDEKNDRVTLIHNTTKEYLKRTREKWRPDADAAIATSCLTYLLFRVFDVEFAEIDECLQREKAGRQLYPLLDYSMEYSALHARLAVTKPPSVARFLSSESRVTRNWLLLKAKCGNEQGEETVEWLIEQGLCTDVRDAEGRTPLHYAVLNSWEQCVQLLLERRANLDSDIENMTPLHYTVKNGDEAIARTFLSAGTPVDTLVVRQTYIPTYQEGRVIYVIGDSEKSVAQNSRTVEGLTTLHLAALTGSQRMTKFLLDHGANPNFPSDSGETPLHLALRRDLYGPKWPGIVDFWNDPDNRVECVLDYIELDDDEDEYCSTQDWIQKERLAILDLLLENPEVDVDAQDMFGISSLHIAAGSKDLSESITQKLIDKGATISLSTKENKTPLHFAVMNGNLGVVSKLLTLGVDPTDEDVNGLNALHYAAQKGHLQIMQDVLNRVPDFLSETFLGSKDKNGQNVWHHLLSNDGPVDIAVARYLLERFNNINELDSRGMSPMAIYLSAFVLCEYQDDQEILDLMFRYGADPDFKTSEGLGLAHLAARSRRLSVSVFRILASWGVNLKSRDEQGRTALHHSSIKGTLSENVLHFLCEDVQLSVDLRDVHGNTALDYAVEMGQQDHDPNIIDPDRWVTAGRLLRGV</sequence>
<dbReference type="InterPro" id="IPR036770">
    <property type="entry name" value="Ankyrin_rpt-contain_sf"/>
</dbReference>
<dbReference type="Pfam" id="PF24883">
    <property type="entry name" value="NPHP3_N"/>
    <property type="match status" value="1"/>
</dbReference>
<proteinExistence type="predicted"/>
<evidence type="ECO:0000259" key="3">
    <source>
        <dbReference type="Pfam" id="PF22939"/>
    </source>
</evidence>
<keyword evidence="1" id="KW-0677">Repeat</keyword>
<dbReference type="InterPro" id="IPR027417">
    <property type="entry name" value="P-loop_NTPase"/>
</dbReference>
<dbReference type="PANTHER" id="PTHR10039:SF15">
    <property type="entry name" value="NACHT DOMAIN-CONTAINING PROTEIN"/>
    <property type="match status" value="1"/>
</dbReference>
<dbReference type="Pfam" id="PF12796">
    <property type="entry name" value="Ank_2"/>
    <property type="match status" value="4"/>
</dbReference>
<feature type="repeat" description="ANK" evidence="2">
    <location>
        <begin position="928"/>
        <end position="951"/>
    </location>
</feature>
<evidence type="ECO:0000313" key="5">
    <source>
        <dbReference type="EMBL" id="KPA36272.1"/>
    </source>
</evidence>
<name>A0A0M9END2_FUSLA</name>
<protein>
    <submittedName>
        <fullName evidence="5">Uncharacterized protein</fullName>
    </submittedName>
</protein>
<organism evidence="5 6">
    <name type="scientific">Fusarium langsethiae</name>
    <dbReference type="NCBI Taxonomy" id="179993"/>
    <lineage>
        <taxon>Eukaryota</taxon>
        <taxon>Fungi</taxon>
        <taxon>Dikarya</taxon>
        <taxon>Ascomycota</taxon>
        <taxon>Pezizomycotina</taxon>
        <taxon>Sordariomycetes</taxon>
        <taxon>Hypocreomycetidae</taxon>
        <taxon>Hypocreales</taxon>
        <taxon>Nectriaceae</taxon>
        <taxon>Fusarium</taxon>
    </lineage>
</organism>
<gene>
    <name evidence="5" type="ORF">FLAG1_10977</name>
</gene>
<dbReference type="SUPFAM" id="SSF52540">
    <property type="entry name" value="P-loop containing nucleoside triphosphate hydrolases"/>
    <property type="match status" value="1"/>
</dbReference>
<keyword evidence="6" id="KW-1185">Reference proteome</keyword>
<feature type="repeat" description="ANK" evidence="2">
    <location>
        <begin position="895"/>
        <end position="927"/>
    </location>
</feature>
<keyword evidence="2" id="KW-0040">ANK repeat</keyword>
<feature type="domain" description="Nephrocystin 3-like N-terminal" evidence="4">
    <location>
        <begin position="185"/>
        <end position="343"/>
    </location>
</feature>
<feature type="repeat" description="ANK" evidence="2">
    <location>
        <begin position="683"/>
        <end position="711"/>
    </location>
</feature>
<dbReference type="PANTHER" id="PTHR10039">
    <property type="entry name" value="AMELOGENIN"/>
    <property type="match status" value="1"/>
</dbReference>
<dbReference type="AlphaFoldDB" id="A0A0M9END2"/>
<comment type="caution">
    <text evidence="5">The sequence shown here is derived from an EMBL/GenBank/DDBJ whole genome shotgun (WGS) entry which is preliminary data.</text>
</comment>
<dbReference type="PROSITE" id="PS50297">
    <property type="entry name" value="ANK_REP_REGION"/>
    <property type="match status" value="5"/>
</dbReference>
<evidence type="ECO:0000259" key="4">
    <source>
        <dbReference type="Pfam" id="PF24883"/>
    </source>
</evidence>
<feature type="repeat" description="ANK" evidence="2">
    <location>
        <begin position="651"/>
        <end position="683"/>
    </location>
</feature>
<reference evidence="5 6" key="1">
    <citation type="submission" date="2015-04" db="EMBL/GenBank/DDBJ databases">
        <title>The draft genome sequence of Fusarium langsethiae, a T-2/HT-2 mycotoxin producer.</title>
        <authorList>
            <person name="Lysoe E."/>
            <person name="Divon H.H."/>
            <person name="Terzi V."/>
            <person name="Orru L."/>
            <person name="Lamontanara A."/>
            <person name="Kolseth A.-K."/>
            <person name="Frandsen R.J."/>
            <person name="Nielsen K."/>
            <person name="Thrane U."/>
        </authorList>
    </citation>
    <scope>NUCLEOTIDE SEQUENCE [LARGE SCALE GENOMIC DNA]</scope>
    <source>
        <strain evidence="5 6">Fl201059</strain>
    </source>
</reference>
<dbReference type="PROSITE" id="PS50088">
    <property type="entry name" value="ANK_REPEAT"/>
    <property type="match status" value="6"/>
</dbReference>
<dbReference type="InterPro" id="IPR056884">
    <property type="entry name" value="NPHP3-like_N"/>
</dbReference>
<dbReference type="Gene3D" id="3.40.50.300">
    <property type="entry name" value="P-loop containing nucleotide triphosphate hydrolases"/>
    <property type="match status" value="1"/>
</dbReference>
<evidence type="ECO:0000256" key="1">
    <source>
        <dbReference type="ARBA" id="ARBA00022737"/>
    </source>
</evidence>
<dbReference type="Pfam" id="PF22939">
    <property type="entry name" value="WHD_GPIID"/>
    <property type="match status" value="1"/>
</dbReference>
<evidence type="ECO:0000313" key="6">
    <source>
        <dbReference type="Proteomes" id="UP000037904"/>
    </source>
</evidence>
<dbReference type="SMART" id="SM00248">
    <property type="entry name" value="ANK"/>
    <property type="match status" value="10"/>
</dbReference>
<evidence type="ECO:0000256" key="2">
    <source>
        <dbReference type="PROSITE-ProRule" id="PRU00023"/>
    </source>
</evidence>
<dbReference type="InterPro" id="IPR054471">
    <property type="entry name" value="GPIID_WHD"/>
</dbReference>
<feature type="domain" description="GPI inositol-deacylase winged helix" evidence="3">
    <location>
        <begin position="458"/>
        <end position="534"/>
    </location>
</feature>
<dbReference type="InterPro" id="IPR002110">
    <property type="entry name" value="Ankyrin_rpt"/>
</dbReference>
<accession>A0A0M9END2</accession>
<dbReference type="EMBL" id="JXCE01000694">
    <property type="protein sequence ID" value="KPA36272.1"/>
    <property type="molecule type" value="Genomic_DNA"/>
</dbReference>
<dbReference type="Proteomes" id="UP000037904">
    <property type="component" value="Unassembled WGS sequence"/>
</dbReference>
<dbReference type="SUPFAM" id="SSF48403">
    <property type="entry name" value="Ankyrin repeat"/>
    <property type="match status" value="2"/>
</dbReference>